<dbReference type="Gene3D" id="3.40.50.450">
    <property type="match status" value="1"/>
</dbReference>
<protein>
    <submittedName>
        <fullName evidence="1">DUF1273 family protein</fullName>
    </submittedName>
</protein>
<dbReference type="PANTHER" id="PTHR38440:SF1">
    <property type="entry name" value="UPF0398 PROTEIN SPR0331"/>
    <property type="match status" value="1"/>
</dbReference>
<sequence length="160" mass="18178">MRSKTVCFTGHRELPADDLLEISKHLEDTLATLIEQGYRYFGAGGALGFDTLAAQVVLRLRECYPRIRLILVLPCLNQTRGWPQENIDTYEEIKRCADKVTYTSEHYFRGCMQKRNRHLVDNSSVCICYLTKPTGGTAYTVNYARRSGLRIINIAGPDSL</sequence>
<dbReference type="Proteomes" id="UP000651482">
    <property type="component" value="Unassembled WGS sequence"/>
</dbReference>
<dbReference type="Pfam" id="PF06908">
    <property type="entry name" value="YpsA"/>
    <property type="match status" value="1"/>
</dbReference>
<evidence type="ECO:0000313" key="2">
    <source>
        <dbReference type="Proteomes" id="UP000651482"/>
    </source>
</evidence>
<dbReference type="SUPFAM" id="SSF102405">
    <property type="entry name" value="MCP/YpsA-like"/>
    <property type="match status" value="1"/>
</dbReference>
<dbReference type="EMBL" id="JACRSN010000032">
    <property type="protein sequence ID" value="MBC8534978.1"/>
    <property type="molecule type" value="Genomic_DNA"/>
</dbReference>
<comment type="caution">
    <text evidence="1">The sequence shown here is derived from an EMBL/GenBank/DDBJ whole genome shotgun (WGS) entry which is preliminary data.</text>
</comment>
<organism evidence="1 2">
    <name type="scientific">Yeguia hominis</name>
    <dbReference type="NCBI Taxonomy" id="2763662"/>
    <lineage>
        <taxon>Bacteria</taxon>
        <taxon>Bacillati</taxon>
        <taxon>Bacillota</taxon>
        <taxon>Clostridia</taxon>
        <taxon>Eubacteriales</taxon>
        <taxon>Yeguiaceae</taxon>
        <taxon>Yeguia</taxon>
    </lineage>
</organism>
<dbReference type="PANTHER" id="PTHR38440">
    <property type="entry name" value="UPF0398 PROTEIN YPSA"/>
    <property type="match status" value="1"/>
</dbReference>
<reference evidence="1" key="1">
    <citation type="submission" date="2020-08" db="EMBL/GenBank/DDBJ databases">
        <title>Genome public.</title>
        <authorList>
            <person name="Liu C."/>
            <person name="Sun Q."/>
        </authorList>
    </citation>
    <scope>NUCLEOTIDE SEQUENCE</scope>
    <source>
        <strain evidence="1">NSJ-40</strain>
    </source>
</reference>
<accession>A0A926HT63</accession>
<evidence type="ECO:0000313" key="1">
    <source>
        <dbReference type="EMBL" id="MBC8534978.1"/>
    </source>
</evidence>
<dbReference type="AlphaFoldDB" id="A0A926HT63"/>
<dbReference type="RefSeq" id="WP_249320621.1">
    <property type="nucleotide sequence ID" value="NZ_JACRSN010000032.1"/>
</dbReference>
<name>A0A926HT63_9FIRM</name>
<proteinExistence type="predicted"/>
<gene>
    <name evidence="1" type="ORF">IAG03_13540</name>
</gene>
<dbReference type="InterPro" id="IPR010697">
    <property type="entry name" value="YspA"/>
</dbReference>
<keyword evidence="2" id="KW-1185">Reference proteome</keyword>